<comment type="caution">
    <text evidence="5">The sequence shown here is derived from an EMBL/GenBank/DDBJ whole genome shotgun (WGS) entry which is preliminary data.</text>
</comment>
<feature type="domain" description="CENP-V/GFA" evidence="4">
    <location>
        <begin position="1"/>
        <end position="75"/>
    </location>
</feature>
<evidence type="ECO:0000256" key="3">
    <source>
        <dbReference type="ARBA" id="ARBA00022833"/>
    </source>
</evidence>
<dbReference type="Proteomes" id="UP000637423">
    <property type="component" value="Unassembled WGS sequence"/>
</dbReference>
<reference evidence="5" key="2">
    <citation type="submission" date="2020-09" db="EMBL/GenBank/DDBJ databases">
        <authorList>
            <person name="Sun Q."/>
            <person name="Zhou Y."/>
        </authorList>
    </citation>
    <scope>NUCLEOTIDE SEQUENCE</scope>
    <source>
        <strain evidence="5">CGMCC 1.10998</strain>
    </source>
</reference>
<dbReference type="SUPFAM" id="SSF51316">
    <property type="entry name" value="Mss4-like"/>
    <property type="match status" value="1"/>
</dbReference>
<dbReference type="InterPro" id="IPR006913">
    <property type="entry name" value="CENP-V/GFA"/>
</dbReference>
<accession>A0A916UBJ6</accession>
<evidence type="ECO:0000256" key="2">
    <source>
        <dbReference type="ARBA" id="ARBA00022723"/>
    </source>
</evidence>
<evidence type="ECO:0000256" key="1">
    <source>
        <dbReference type="ARBA" id="ARBA00005495"/>
    </source>
</evidence>
<dbReference type="PROSITE" id="PS51891">
    <property type="entry name" value="CENP_V_GFA"/>
    <property type="match status" value="1"/>
</dbReference>
<keyword evidence="2" id="KW-0479">Metal-binding</keyword>
<proteinExistence type="inferred from homology"/>
<evidence type="ECO:0000313" key="6">
    <source>
        <dbReference type="Proteomes" id="UP000637423"/>
    </source>
</evidence>
<name>A0A916UBJ6_9BURK</name>
<keyword evidence="3" id="KW-0862">Zinc</keyword>
<sequence>MSPPFPAQELLITQGKAELALYQFNTHVAKHYFCKHCGVYAFHQIRNNPLHWRVNIGCLHSVDPYALEAGVDEAEESASLSEQTEAAL</sequence>
<dbReference type="GO" id="GO:0046872">
    <property type="term" value="F:metal ion binding"/>
    <property type="evidence" value="ECO:0007669"/>
    <property type="project" value="UniProtKB-KW"/>
</dbReference>
<organism evidence="5 6">
    <name type="scientific">Undibacterium terreum</name>
    <dbReference type="NCBI Taxonomy" id="1224302"/>
    <lineage>
        <taxon>Bacteria</taxon>
        <taxon>Pseudomonadati</taxon>
        <taxon>Pseudomonadota</taxon>
        <taxon>Betaproteobacteria</taxon>
        <taxon>Burkholderiales</taxon>
        <taxon>Oxalobacteraceae</taxon>
        <taxon>Undibacterium</taxon>
    </lineage>
</organism>
<comment type="similarity">
    <text evidence="1">Belongs to the Gfa family.</text>
</comment>
<dbReference type="InterPro" id="IPR011057">
    <property type="entry name" value="Mss4-like_sf"/>
</dbReference>
<dbReference type="AlphaFoldDB" id="A0A916UBJ6"/>
<dbReference type="EMBL" id="BMED01000001">
    <property type="protein sequence ID" value="GGC65009.1"/>
    <property type="molecule type" value="Genomic_DNA"/>
</dbReference>
<dbReference type="GO" id="GO:0016846">
    <property type="term" value="F:carbon-sulfur lyase activity"/>
    <property type="evidence" value="ECO:0007669"/>
    <property type="project" value="InterPro"/>
</dbReference>
<dbReference type="InterPro" id="IPR052355">
    <property type="entry name" value="CENP-V-like"/>
</dbReference>
<evidence type="ECO:0000313" key="5">
    <source>
        <dbReference type="EMBL" id="GGC65009.1"/>
    </source>
</evidence>
<protein>
    <recommendedName>
        <fullName evidence="4">CENP-V/GFA domain-containing protein</fullName>
    </recommendedName>
</protein>
<dbReference type="PANTHER" id="PTHR28620">
    <property type="entry name" value="CENTROMERE PROTEIN V"/>
    <property type="match status" value="1"/>
</dbReference>
<dbReference type="Gene3D" id="2.170.150.70">
    <property type="match status" value="1"/>
</dbReference>
<dbReference type="Pfam" id="PF04828">
    <property type="entry name" value="GFA"/>
    <property type="match status" value="1"/>
</dbReference>
<dbReference type="PANTHER" id="PTHR28620:SF1">
    <property type="entry name" value="CENP-V_GFA DOMAIN-CONTAINING PROTEIN"/>
    <property type="match status" value="1"/>
</dbReference>
<gene>
    <name evidence="5" type="ORF">GCM10011396_10000</name>
</gene>
<keyword evidence="6" id="KW-1185">Reference proteome</keyword>
<evidence type="ECO:0000259" key="4">
    <source>
        <dbReference type="PROSITE" id="PS51891"/>
    </source>
</evidence>
<reference evidence="5" key="1">
    <citation type="journal article" date="2014" name="Int. J. Syst. Evol. Microbiol.">
        <title>Complete genome sequence of Corynebacterium casei LMG S-19264T (=DSM 44701T), isolated from a smear-ripened cheese.</title>
        <authorList>
            <consortium name="US DOE Joint Genome Institute (JGI-PGF)"/>
            <person name="Walter F."/>
            <person name="Albersmeier A."/>
            <person name="Kalinowski J."/>
            <person name="Ruckert C."/>
        </authorList>
    </citation>
    <scope>NUCLEOTIDE SEQUENCE</scope>
    <source>
        <strain evidence="5">CGMCC 1.10998</strain>
    </source>
</reference>